<dbReference type="GO" id="GO:0034605">
    <property type="term" value="P:cellular response to heat"/>
    <property type="evidence" value="ECO:0007669"/>
    <property type="project" value="TreeGrafter"/>
</dbReference>
<dbReference type="GO" id="GO:0005524">
    <property type="term" value="F:ATP binding"/>
    <property type="evidence" value="ECO:0007669"/>
    <property type="project" value="UniProtKB-KW"/>
</dbReference>
<dbReference type="Proteomes" id="UP000191154">
    <property type="component" value="Unassembled WGS sequence"/>
</dbReference>
<comment type="caution">
    <text evidence="4">The sequence shown here is derived from an EMBL/GenBank/DDBJ whole genome shotgun (WGS) entry which is preliminary data.</text>
</comment>
<dbReference type="EMBL" id="LZYZ01000007">
    <property type="protein sequence ID" value="OOM09400.1"/>
    <property type="molecule type" value="Genomic_DNA"/>
</dbReference>
<protein>
    <submittedName>
        <fullName evidence="4">ATP-dependent Clp protease ATP-binding subunit ClpE</fullName>
    </submittedName>
</protein>
<dbReference type="RefSeq" id="WP_077866710.1">
    <property type="nucleotide sequence ID" value="NZ_LZYZ01000007.1"/>
</dbReference>
<dbReference type="Gene3D" id="3.40.50.300">
    <property type="entry name" value="P-loop containing nucleotide triphosphate hydrolases"/>
    <property type="match status" value="1"/>
</dbReference>
<dbReference type="InterPro" id="IPR027417">
    <property type="entry name" value="P-loop_NTPase"/>
</dbReference>
<keyword evidence="4" id="KW-0378">Hydrolase</keyword>
<evidence type="ECO:0000259" key="3">
    <source>
        <dbReference type="SMART" id="SM00382"/>
    </source>
</evidence>
<evidence type="ECO:0000256" key="2">
    <source>
        <dbReference type="ARBA" id="ARBA00022840"/>
    </source>
</evidence>
<dbReference type="InterPro" id="IPR050130">
    <property type="entry name" value="ClpA_ClpB"/>
</dbReference>
<dbReference type="GO" id="GO:0006508">
    <property type="term" value="P:proteolysis"/>
    <property type="evidence" value="ECO:0007669"/>
    <property type="project" value="UniProtKB-KW"/>
</dbReference>
<evidence type="ECO:0000256" key="1">
    <source>
        <dbReference type="ARBA" id="ARBA00022741"/>
    </source>
</evidence>
<dbReference type="PRINTS" id="PR00300">
    <property type="entry name" value="CLPPROTEASEA"/>
</dbReference>
<keyword evidence="4" id="KW-0645">Protease</keyword>
<dbReference type="InterPro" id="IPR001270">
    <property type="entry name" value="ClpA/B"/>
</dbReference>
<dbReference type="GO" id="GO:0016887">
    <property type="term" value="F:ATP hydrolysis activity"/>
    <property type="evidence" value="ECO:0007669"/>
    <property type="project" value="InterPro"/>
</dbReference>
<gene>
    <name evidence="4" type="primary">clpE</name>
    <name evidence="4" type="ORF">CLOSAC_36810</name>
</gene>
<feature type="domain" description="AAA+ ATPase" evidence="3">
    <location>
        <begin position="159"/>
        <end position="300"/>
    </location>
</feature>
<dbReference type="AlphaFoldDB" id="A0A1S8MZ00"/>
<dbReference type="SMART" id="SM00382">
    <property type="entry name" value="AAA"/>
    <property type="match status" value="1"/>
</dbReference>
<sequence>MNKVIVYYGPKKEFEKLILDVNMKTITQIAYESDLRRRELIVKAENTSLEYKPEHIENFVAYSDDYSGINESVIQNFISFISLYDINNLYLHNPPLHIHKQVEKTFKQLEVIYYKYKAVDVKKIKEFNYKFPNHIIGQEQVKVEILTSLYPLVRKSSKKPIVLMFYGPAGVGKTETAKFISSILNENLFRKQFSMFQNNEFASYLFGGSHAQSSFAKELLDRESNVILLDEFDKANSLFHSAFYQLFDEGVFEDKNYKLTISKAIIICTSNYKSENEIREKLGDPIFSRFDKVIEFNTLSNEAKQKIIELQLQNQYSMLSNKEKELIDIEYIREKILSISSRLNNVREIEKIVQDIISLILLRNLLSEE</sequence>
<dbReference type="PANTHER" id="PTHR11638">
    <property type="entry name" value="ATP-DEPENDENT CLP PROTEASE"/>
    <property type="match status" value="1"/>
</dbReference>
<dbReference type="InterPro" id="IPR003593">
    <property type="entry name" value="AAA+_ATPase"/>
</dbReference>
<organism evidence="4 5">
    <name type="scientific">Clostridium saccharobutylicum</name>
    <dbReference type="NCBI Taxonomy" id="169679"/>
    <lineage>
        <taxon>Bacteria</taxon>
        <taxon>Bacillati</taxon>
        <taxon>Bacillota</taxon>
        <taxon>Clostridia</taxon>
        <taxon>Eubacteriales</taxon>
        <taxon>Clostridiaceae</taxon>
        <taxon>Clostridium</taxon>
    </lineage>
</organism>
<dbReference type="GO" id="GO:0008233">
    <property type="term" value="F:peptidase activity"/>
    <property type="evidence" value="ECO:0007669"/>
    <property type="project" value="UniProtKB-KW"/>
</dbReference>
<dbReference type="GO" id="GO:0005737">
    <property type="term" value="C:cytoplasm"/>
    <property type="evidence" value="ECO:0007669"/>
    <property type="project" value="TreeGrafter"/>
</dbReference>
<proteinExistence type="predicted"/>
<dbReference type="PANTHER" id="PTHR11638:SF18">
    <property type="entry name" value="HEAT SHOCK PROTEIN 104"/>
    <property type="match status" value="1"/>
</dbReference>
<dbReference type="Pfam" id="PF07724">
    <property type="entry name" value="AAA_2"/>
    <property type="match status" value="1"/>
</dbReference>
<reference evidence="4 5" key="1">
    <citation type="submission" date="2016-05" db="EMBL/GenBank/DDBJ databases">
        <title>Microbial solvent formation.</title>
        <authorList>
            <person name="Poehlein A."/>
            <person name="Montoya Solano J.D."/>
            <person name="Flitsch S."/>
            <person name="Krabben P."/>
            <person name="Duerre P."/>
            <person name="Daniel R."/>
        </authorList>
    </citation>
    <scope>NUCLEOTIDE SEQUENCE [LARGE SCALE GENOMIC DNA]</scope>
    <source>
        <strain evidence="4 5">L1-8</strain>
    </source>
</reference>
<evidence type="ECO:0000313" key="5">
    <source>
        <dbReference type="Proteomes" id="UP000191154"/>
    </source>
</evidence>
<evidence type="ECO:0000313" key="4">
    <source>
        <dbReference type="EMBL" id="OOM09400.1"/>
    </source>
</evidence>
<dbReference type="SUPFAM" id="SSF52540">
    <property type="entry name" value="P-loop containing nucleoside triphosphate hydrolases"/>
    <property type="match status" value="1"/>
</dbReference>
<keyword evidence="2 4" id="KW-0067">ATP-binding</keyword>
<keyword evidence="1" id="KW-0547">Nucleotide-binding</keyword>
<accession>A0A1S8MZ00</accession>
<dbReference type="InterPro" id="IPR003959">
    <property type="entry name" value="ATPase_AAA_core"/>
</dbReference>
<name>A0A1S8MZ00_CLOSA</name>